<gene>
    <name evidence="1" type="ORF">HZF05_10090</name>
</gene>
<name>A0A838L8I0_9SPHN</name>
<evidence type="ECO:0000313" key="1">
    <source>
        <dbReference type="EMBL" id="MBA2934446.1"/>
    </source>
</evidence>
<keyword evidence="2" id="KW-1185">Reference proteome</keyword>
<evidence type="ECO:0000313" key="2">
    <source>
        <dbReference type="Proteomes" id="UP000570166"/>
    </source>
</evidence>
<dbReference type="EMBL" id="JACEIB010000006">
    <property type="protein sequence ID" value="MBA2934446.1"/>
    <property type="molecule type" value="Genomic_DNA"/>
</dbReference>
<sequence length="137" mass="13864">MASDHEIEVLKGLIAAMTSHAAVVRSSAGDEDARRHELRALNGRIQGLEAQIVALGGGVNSAAIDNVGGAAIVRNPPGRGEAGAAAPTRVALAIAFQSALEDGRIGASTRAAINTAWSFLEAAFCDATSPDNAAMTT</sequence>
<dbReference type="AlphaFoldDB" id="A0A838L8I0"/>
<dbReference type="Proteomes" id="UP000570166">
    <property type="component" value="Unassembled WGS sequence"/>
</dbReference>
<comment type="caution">
    <text evidence="1">The sequence shown here is derived from an EMBL/GenBank/DDBJ whole genome shotgun (WGS) entry which is preliminary data.</text>
</comment>
<organism evidence="1 2">
    <name type="scientific">Sphingomonas chungangi</name>
    <dbReference type="NCBI Taxonomy" id="2683589"/>
    <lineage>
        <taxon>Bacteria</taxon>
        <taxon>Pseudomonadati</taxon>
        <taxon>Pseudomonadota</taxon>
        <taxon>Alphaproteobacteria</taxon>
        <taxon>Sphingomonadales</taxon>
        <taxon>Sphingomonadaceae</taxon>
        <taxon>Sphingomonas</taxon>
    </lineage>
</organism>
<dbReference type="RefSeq" id="WP_160365930.1">
    <property type="nucleotide sequence ID" value="NZ_JACEIB010000006.1"/>
</dbReference>
<proteinExistence type="predicted"/>
<accession>A0A838L8I0</accession>
<reference evidence="1 2" key="1">
    <citation type="submission" date="2020-07" db="EMBL/GenBank/DDBJ databases">
        <authorList>
            <person name="Sun Q."/>
        </authorList>
    </citation>
    <scope>NUCLEOTIDE SEQUENCE [LARGE SCALE GENOMIC DNA]</scope>
    <source>
        <strain evidence="1 2">CGMCC 1.13654</strain>
    </source>
</reference>
<protein>
    <submittedName>
        <fullName evidence="1">Uncharacterized protein</fullName>
    </submittedName>
</protein>